<dbReference type="InterPro" id="IPR011033">
    <property type="entry name" value="PRC_barrel-like_sf"/>
</dbReference>
<dbReference type="Gene3D" id="3.90.50.10">
    <property type="entry name" value="Photosynthetic Reaction Center, subunit H, domain 2"/>
    <property type="match status" value="1"/>
</dbReference>
<dbReference type="RefSeq" id="WP_086730306.1">
    <property type="nucleotide sequence ID" value="NZ_MUBM01000397.1"/>
</dbReference>
<keyword evidence="3" id="KW-1185">Reference proteome</keyword>
<sequence length="118" mass="12722">MFEAGDIREWRGHDVVDTDGGKIGTLESVYVDTTTDQPFFATVTVGVPTRRRLAFVPLIGATVGPGYVKVAYTKKVVKQAPSIDTDGVLPAAEEPGVFGHYELAYNPGAGGERRLARR</sequence>
<comment type="caution">
    <text evidence="2">The sequence shown here is derived from an EMBL/GenBank/DDBJ whole genome shotgun (WGS) entry which is preliminary data.</text>
</comment>
<evidence type="ECO:0000313" key="3">
    <source>
        <dbReference type="Proteomes" id="UP001458415"/>
    </source>
</evidence>
<organism evidence="2 3">
    <name type="scientific">Streptomyces carpinensis</name>
    <dbReference type="NCBI Taxonomy" id="66369"/>
    <lineage>
        <taxon>Bacteria</taxon>
        <taxon>Bacillati</taxon>
        <taxon>Actinomycetota</taxon>
        <taxon>Actinomycetes</taxon>
        <taxon>Kitasatosporales</taxon>
        <taxon>Streptomycetaceae</taxon>
        <taxon>Streptomyces</taxon>
    </lineage>
</organism>
<evidence type="ECO:0000313" key="2">
    <source>
        <dbReference type="EMBL" id="MER6980285.1"/>
    </source>
</evidence>
<evidence type="ECO:0000259" key="1">
    <source>
        <dbReference type="Pfam" id="PF05239"/>
    </source>
</evidence>
<dbReference type="InterPro" id="IPR014747">
    <property type="entry name" value="Bac_photo_RC_H_C"/>
</dbReference>
<dbReference type="Proteomes" id="UP001458415">
    <property type="component" value="Unassembled WGS sequence"/>
</dbReference>
<proteinExistence type="predicted"/>
<reference evidence="2 3" key="1">
    <citation type="submission" date="2024-06" db="EMBL/GenBank/DDBJ databases">
        <title>The Natural Products Discovery Center: Release of the First 8490 Sequenced Strains for Exploring Actinobacteria Biosynthetic Diversity.</title>
        <authorList>
            <person name="Kalkreuter E."/>
            <person name="Kautsar S.A."/>
            <person name="Yang D."/>
            <person name="Bader C.D."/>
            <person name="Teijaro C.N."/>
            <person name="Fluegel L."/>
            <person name="Davis C.M."/>
            <person name="Simpson J.R."/>
            <person name="Lauterbach L."/>
            <person name="Steele A.D."/>
            <person name="Gui C."/>
            <person name="Meng S."/>
            <person name="Li G."/>
            <person name="Viehrig K."/>
            <person name="Ye F."/>
            <person name="Su P."/>
            <person name="Kiefer A.F."/>
            <person name="Nichols A."/>
            <person name="Cepeda A.J."/>
            <person name="Yan W."/>
            <person name="Fan B."/>
            <person name="Jiang Y."/>
            <person name="Adhikari A."/>
            <person name="Zheng C.-J."/>
            <person name="Schuster L."/>
            <person name="Cowan T.M."/>
            <person name="Smanski M.J."/>
            <person name="Chevrette M.G."/>
            <person name="De Carvalho L.P.S."/>
            <person name="Shen B."/>
        </authorList>
    </citation>
    <scope>NUCLEOTIDE SEQUENCE [LARGE SCALE GENOMIC DNA]</scope>
    <source>
        <strain evidence="2 3">NPDC000634</strain>
    </source>
</reference>
<dbReference type="Pfam" id="PF05239">
    <property type="entry name" value="PRC"/>
    <property type="match status" value="1"/>
</dbReference>
<protein>
    <submittedName>
        <fullName evidence="2">PRC-barrel domain-containing protein</fullName>
    </submittedName>
</protein>
<dbReference type="EMBL" id="JBEPCU010000521">
    <property type="protein sequence ID" value="MER6980285.1"/>
    <property type="molecule type" value="Genomic_DNA"/>
</dbReference>
<dbReference type="InterPro" id="IPR027275">
    <property type="entry name" value="PRC-brl_dom"/>
</dbReference>
<dbReference type="SUPFAM" id="SSF50346">
    <property type="entry name" value="PRC-barrel domain"/>
    <property type="match status" value="1"/>
</dbReference>
<feature type="domain" description="PRC-barrel" evidence="1">
    <location>
        <begin position="7"/>
        <end position="76"/>
    </location>
</feature>
<gene>
    <name evidence="2" type="ORF">ABT317_25770</name>
</gene>
<name>A0ABV1W846_9ACTN</name>
<accession>A0ABV1W846</accession>